<sequence length="247" mass="27129">METKTNNFEYVYDNVSYVENPEASRKFIANVFVWMFVALGISALCTYTFAFVPELSGILRDPETGRNNILGTVTMFAPFVLVLIMSGRLHKMSVVTASIMFIAFSAIMGISLSYIFYIYGFGTISTAFITSAIVFGVMAIGGYTTNQDLTKFGSILIMLLIGGIIATVLNLFIFHSGSFSLLISYVLVAVFVGLTAYDVQKLKRIGAGLEYGSAEGKKTAIMGALTLYLDFINLFLLLLRIFGGNRR</sequence>
<evidence type="ECO:0000313" key="8">
    <source>
        <dbReference type="Proteomes" id="UP001597073"/>
    </source>
</evidence>
<evidence type="ECO:0000256" key="4">
    <source>
        <dbReference type="ARBA" id="ARBA00022989"/>
    </source>
</evidence>
<feature type="transmembrane region" description="Helical" evidence="6">
    <location>
        <begin position="27"/>
        <end position="49"/>
    </location>
</feature>
<keyword evidence="3 6" id="KW-0812">Transmembrane</keyword>
<dbReference type="InterPro" id="IPR006214">
    <property type="entry name" value="Bax_inhibitor_1-related"/>
</dbReference>
<organism evidence="7 8">
    <name type="scientific">Mucilaginibacter lutimaris</name>
    <dbReference type="NCBI Taxonomy" id="931629"/>
    <lineage>
        <taxon>Bacteria</taxon>
        <taxon>Pseudomonadati</taxon>
        <taxon>Bacteroidota</taxon>
        <taxon>Sphingobacteriia</taxon>
        <taxon>Sphingobacteriales</taxon>
        <taxon>Sphingobacteriaceae</taxon>
        <taxon>Mucilaginibacter</taxon>
    </lineage>
</organism>
<keyword evidence="5 6" id="KW-0472">Membrane</keyword>
<comment type="caution">
    <text evidence="7">The sequence shown here is derived from an EMBL/GenBank/DDBJ whole genome shotgun (WGS) entry which is preliminary data.</text>
</comment>
<evidence type="ECO:0000256" key="1">
    <source>
        <dbReference type="ARBA" id="ARBA00004141"/>
    </source>
</evidence>
<evidence type="ECO:0000313" key="7">
    <source>
        <dbReference type="EMBL" id="MFD0763446.1"/>
    </source>
</evidence>
<dbReference type="PANTHER" id="PTHR23291">
    <property type="entry name" value="BAX INHIBITOR-RELATED"/>
    <property type="match status" value="1"/>
</dbReference>
<comment type="subcellular location">
    <subcellularLocation>
        <location evidence="1">Membrane</location>
        <topology evidence="1">Multi-pass membrane protein</topology>
    </subcellularLocation>
</comment>
<dbReference type="CDD" id="cd10432">
    <property type="entry name" value="BI-1-like_bacterial"/>
    <property type="match status" value="1"/>
</dbReference>
<keyword evidence="4 6" id="KW-1133">Transmembrane helix</keyword>
<evidence type="ECO:0000256" key="5">
    <source>
        <dbReference type="ARBA" id="ARBA00023136"/>
    </source>
</evidence>
<feature type="transmembrane region" description="Helical" evidence="6">
    <location>
        <begin position="179"/>
        <end position="199"/>
    </location>
</feature>
<name>A0ABW2ZBP4_9SPHI</name>
<keyword evidence="8" id="KW-1185">Reference proteome</keyword>
<accession>A0ABW2ZBP4</accession>
<proteinExistence type="inferred from homology"/>
<dbReference type="EMBL" id="JBHTIA010000003">
    <property type="protein sequence ID" value="MFD0763446.1"/>
    <property type="molecule type" value="Genomic_DNA"/>
</dbReference>
<dbReference type="Pfam" id="PF01027">
    <property type="entry name" value="Bax1-I"/>
    <property type="match status" value="1"/>
</dbReference>
<evidence type="ECO:0000256" key="2">
    <source>
        <dbReference type="ARBA" id="ARBA00010350"/>
    </source>
</evidence>
<feature type="transmembrane region" description="Helical" evidence="6">
    <location>
        <begin position="155"/>
        <end position="173"/>
    </location>
</feature>
<evidence type="ECO:0000256" key="6">
    <source>
        <dbReference type="RuleBase" id="RU004379"/>
    </source>
</evidence>
<dbReference type="RefSeq" id="WP_377137539.1">
    <property type="nucleotide sequence ID" value="NZ_JBHTIA010000003.1"/>
</dbReference>
<comment type="similarity">
    <text evidence="2 6">Belongs to the BI1 family.</text>
</comment>
<feature type="transmembrane region" description="Helical" evidence="6">
    <location>
        <begin position="69"/>
        <end position="87"/>
    </location>
</feature>
<gene>
    <name evidence="7" type="ORF">ACFQZI_01185</name>
</gene>
<feature type="transmembrane region" description="Helical" evidence="6">
    <location>
        <begin position="94"/>
        <end position="117"/>
    </location>
</feature>
<evidence type="ECO:0000256" key="3">
    <source>
        <dbReference type="ARBA" id="ARBA00022692"/>
    </source>
</evidence>
<feature type="transmembrane region" description="Helical" evidence="6">
    <location>
        <begin position="123"/>
        <end position="143"/>
    </location>
</feature>
<feature type="transmembrane region" description="Helical" evidence="6">
    <location>
        <begin position="220"/>
        <end position="242"/>
    </location>
</feature>
<dbReference type="Proteomes" id="UP001597073">
    <property type="component" value="Unassembled WGS sequence"/>
</dbReference>
<protein>
    <submittedName>
        <fullName evidence="7">Bax inhibitor-1 family protein</fullName>
    </submittedName>
</protein>
<dbReference type="PANTHER" id="PTHR23291:SF50">
    <property type="entry name" value="PROTEIN LIFEGUARD 4"/>
    <property type="match status" value="1"/>
</dbReference>
<reference evidence="8" key="1">
    <citation type="journal article" date="2019" name="Int. J. Syst. Evol. Microbiol.">
        <title>The Global Catalogue of Microorganisms (GCM) 10K type strain sequencing project: providing services to taxonomists for standard genome sequencing and annotation.</title>
        <authorList>
            <consortium name="The Broad Institute Genomics Platform"/>
            <consortium name="The Broad Institute Genome Sequencing Center for Infectious Disease"/>
            <person name="Wu L."/>
            <person name="Ma J."/>
        </authorList>
    </citation>
    <scope>NUCLEOTIDE SEQUENCE [LARGE SCALE GENOMIC DNA]</scope>
    <source>
        <strain evidence="8">CCUG 60742</strain>
    </source>
</reference>